<feature type="compositionally biased region" description="Polar residues" evidence="1">
    <location>
        <begin position="75"/>
        <end position="94"/>
    </location>
</feature>
<reference evidence="2" key="1">
    <citation type="submission" date="2001-05" db="EMBL/GenBank/DDBJ databases">
        <title>A 50 kb plasmid rich in mobile gene sequences isolated from a marine Micrococcus.</title>
        <authorList>
            <person name="Zhong Z."/>
            <person name="Caspi R."/>
            <person name="Mincer T."/>
            <person name="Helinski D."/>
            <person name="Knauf V."/>
            <person name="Boardman K."/>
            <person name="Wilkinson J.E."/>
            <person name="Shea T."/>
            <person name="DeLoughery C."/>
            <person name="Toukdarian A."/>
        </authorList>
    </citation>
    <scope>NUCLEOTIDE SEQUENCE</scope>
    <source>
        <strain evidence="2">28</strain>
        <plasmid evidence="2">pSD10</plasmid>
    </source>
</reference>
<feature type="compositionally biased region" description="Basic residues" evidence="1">
    <location>
        <begin position="191"/>
        <end position="224"/>
    </location>
</feature>
<proteinExistence type="predicted"/>
<feature type="compositionally biased region" description="Basic residues" evidence="1">
    <location>
        <begin position="285"/>
        <end position="318"/>
    </location>
</feature>
<evidence type="ECO:0000256" key="1">
    <source>
        <dbReference type="SAM" id="MobiDB-lite"/>
    </source>
</evidence>
<feature type="compositionally biased region" description="Polar residues" evidence="1">
    <location>
        <begin position="23"/>
        <end position="32"/>
    </location>
</feature>
<dbReference type="EMBL" id="AY034092">
    <property type="protein sequence ID" value="AAK62517.1"/>
    <property type="molecule type" value="Genomic_DNA"/>
</dbReference>
<protein>
    <submittedName>
        <fullName evidence="2">Putative hydroxyproline-rich protein</fullName>
    </submittedName>
</protein>
<feature type="compositionally biased region" description="Low complexity" evidence="1">
    <location>
        <begin position="1"/>
        <end position="17"/>
    </location>
</feature>
<accession>Q8VPN0</accession>
<keyword evidence="2" id="KW-0614">Plasmid</keyword>
<sequence>MNTMTRAAANTTDTATNHRPVAMNSTTRTTRGTMAMLCKSVKPHRPLRPGTVRFPNTPCWGSRTAALTADPPPLSRSSGPDQCRPSSPAHQQRSGPHGPSARPWPARPDDAPCAVPAWSSKHPWWRPRQRPEHPCSRCGSARSARTSHATPPAGPTQGHVPELALRPSPRDRHPAHRNRRPTPQAEPAPHHSPRRRPGSPRKRRERHPTARHPKPGRGPRRPQGTRHQPEQRPRTPRRRWRPNQPARPASRPRPPSRQRPGQLRRTARASRHRPMPHPPELLPCRRCRQLHRPRTRRHRHRSPTHHPGLRPHPPRRPPHCWETPRLSHRHPPADPPPSRPWRRPSRWLHRPRHRPGPRRSGKRPRRTCPSSSEAARPGPPRWPTGRQPPGRPPPRLDPLRCPQGHR</sequence>
<feature type="compositionally biased region" description="Basic residues" evidence="1">
    <location>
        <begin position="265"/>
        <end position="275"/>
    </location>
</feature>
<feature type="region of interest" description="Disordered" evidence="1">
    <location>
        <begin position="1"/>
        <end position="406"/>
    </location>
</feature>
<organism evidence="2">
    <name type="scientific">Micrococcus sp. 28</name>
    <dbReference type="NCBI Taxonomy" id="161213"/>
    <lineage>
        <taxon>Bacteria</taxon>
        <taxon>Bacillati</taxon>
        <taxon>Actinomycetota</taxon>
        <taxon>Actinomycetes</taxon>
        <taxon>Micrococcales</taxon>
        <taxon>Micrococcaceae</taxon>
        <taxon>Micrococcus</taxon>
    </lineage>
</organism>
<evidence type="ECO:0000313" key="2">
    <source>
        <dbReference type="EMBL" id="AAK62517.1"/>
    </source>
</evidence>
<feature type="compositionally biased region" description="Basic residues" evidence="1">
    <location>
        <begin position="340"/>
        <end position="366"/>
    </location>
</feature>
<dbReference type="AlphaFoldDB" id="Q8VPN0"/>
<geneLocation type="plasmid" evidence="2">
    <name>pSD10</name>
</geneLocation>
<name>Q8VPN0_9MICC</name>